<gene>
    <name evidence="1" type="ORF">CK203_094676</name>
</gene>
<dbReference type="EMBL" id="QGNW01002184">
    <property type="protein sequence ID" value="RVW23901.1"/>
    <property type="molecule type" value="Genomic_DNA"/>
</dbReference>
<evidence type="ECO:0000313" key="1">
    <source>
        <dbReference type="EMBL" id="RVW23901.1"/>
    </source>
</evidence>
<accession>A0A438CL31</accession>
<name>A0A438CL31_VITVI</name>
<evidence type="ECO:0000313" key="2">
    <source>
        <dbReference type="Proteomes" id="UP000288805"/>
    </source>
</evidence>
<dbReference type="Proteomes" id="UP000288805">
    <property type="component" value="Unassembled WGS sequence"/>
</dbReference>
<reference evidence="1 2" key="1">
    <citation type="journal article" date="2018" name="PLoS Genet.">
        <title>Population sequencing reveals clonal diversity and ancestral inbreeding in the grapevine cultivar Chardonnay.</title>
        <authorList>
            <person name="Roach M.J."/>
            <person name="Johnson D.L."/>
            <person name="Bohlmann J."/>
            <person name="van Vuuren H.J."/>
            <person name="Jones S.J."/>
            <person name="Pretorius I.S."/>
            <person name="Schmidt S.A."/>
            <person name="Borneman A.R."/>
        </authorList>
    </citation>
    <scope>NUCLEOTIDE SEQUENCE [LARGE SCALE GENOMIC DNA]</scope>
    <source>
        <strain evidence="2">cv. Chardonnay</strain>
        <tissue evidence="1">Leaf</tissue>
    </source>
</reference>
<sequence length="263" mass="29118">MSSSLLLMEPMGGPFGMFLPVGCSAGCNERRGAQVVAIGGLDLPGSCGPSLARIEFDNWIFYHVVFLLKSILTPVLAEALSLLLGPSNVDVEEALMLKPGCVTQRFLLSIFLSPGGELLAVFRLPTVSFRWLGAIQNYHPLPYQMNDFGKVLDQSLYLQEGIRTGCPDAPSDGFVSHGQRERVRLALLYCDPDDHIRVTHADYPDVLWSGCIMKVVRISMLCQRRLLFLGQEKLKRLLLSLSGPDRRTASCISLGESGWWWFG</sequence>
<proteinExistence type="predicted"/>
<dbReference type="AlphaFoldDB" id="A0A438CL31"/>
<organism evidence="1 2">
    <name type="scientific">Vitis vinifera</name>
    <name type="common">Grape</name>
    <dbReference type="NCBI Taxonomy" id="29760"/>
    <lineage>
        <taxon>Eukaryota</taxon>
        <taxon>Viridiplantae</taxon>
        <taxon>Streptophyta</taxon>
        <taxon>Embryophyta</taxon>
        <taxon>Tracheophyta</taxon>
        <taxon>Spermatophyta</taxon>
        <taxon>Magnoliopsida</taxon>
        <taxon>eudicotyledons</taxon>
        <taxon>Gunneridae</taxon>
        <taxon>Pentapetalae</taxon>
        <taxon>rosids</taxon>
        <taxon>Vitales</taxon>
        <taxon>Vitaceae</taxon>
        <taxon>Viteae</taxon>
        <taxon>Vitis</taxon>
    </lineage>
</organism>
<protein>
    <submittedName>
        <fullName evidence="1">Uncharacterized protein</fullName>
    </submittedName>
</protein>
<comment type="caution">
    <text evidence="1">The sequence shown here is derived from an EMBL/GenBank/DDBJ whole genome shotgun (WGS) entry which is preliminary data.</text>
</comment>